<dbReference type="AlphaFoldDB" id="A8PIL2"/>
<evidence type="ECO:0000256" key="1">
    <source>
        <dbReference type="SAM" id="MobiDB-lite"/>
    </source>
</evidence>
<proteinExistence type="predicted"/>
<dbReference type="GeneID" id="6018295"/>
<comment type="caution">
    <text evidence="2">The sequence shown here is derived from an EMBL/GenBank/DDBJ whole genome shotgun (WGS) entry which is preliminary data.</text>
</comment>
<sequence length="170" mass="18139">MAKRLTEEEKARRDQEKQQKQAEKAAQAAKKKEEGAAKGKQGAARGRRKQPKTPEIVPSDDDDGGLSDIVIVGTSGGKRRATRQGTSRAAKKAKTAEQGDDAGNTGEGQGDEGLGEQMDVDREKTIEAPTSTKGGSIQGSEKGKKATKKKTVTVDEEEQSMTLEQRVCIG</sequence>
<dbReference type="EMBL" id="AACS02000041">
    <property type="protein sequence ID" value="EAU80228.2"/>
    <property type="molecule type" value="Genomic_DNA"/>
</dbReference>
<feature type="compositionally biased region" description="Polar residues" evidence="1">
    <location>
        <begin position="128"/>
        <end position="139"/>
    </location>
</feature>
<reference evidence="2 3" key="1">
    <citation type="journal article" date="2010" name="Proc. Natl. Acad. Sci. U.S.A.">
        <title>Insights into evolution of multicellular fungi from the assembled chromosomes of the mushroom Coprinopsis cinerea (Coprinus cinereus).</title>
        <authorList>
            <person name="Stajich J.E."/>
            <person name="Wilke S.K."/>
            <person name="Ahren D."/>
            <person name="Au C.H."/>
            <person name="Birren B.W."/>
            <person name="Borodovsky M."/>
            <person name="Burns C."/>
            <person name="Canback B."/>
            <person name="Casselton L.A."/>
            <person name="Cheng C.K."/>
            <person name="Deng J."/>
            <person name="Dietrich F.S."/>
            <person name="Fargo D.C."/>
            <person name="Farman M.L."/>
            <person name="Gathman A.C."/>
            <person name="Goldberg J."/>
            <person name="Guigo R."/>
            <person name="Hoegger P.J."/>
            <person name="Hooker J.B."/>
            <person name="Huggins A."/>
            <person name="James T.Y."/>
            <person name="Kamada T."/>
            <person name="Kilaru S."/>
            <person name="Kodira C."/>
            <person name="Kues U."/>
            <person name="Kupfer D."/>
            <person name="Kwan H.S."/>
            <person name="Lomsadze A."/>
            <person name="Li W."/>
            <person name="Lilly W.W."/>
            <person name="Ma L.J."/>
            <person name="Mackey A.J."/>
            <person name="Manning G."/>
            <person name="Martin F."/>
            <person name="Muraguchi H."/>
            <person name="Natvig D.O."/>
            <person name="Palmerini H."/>
            <person name="Ramesh M.A."/>
            <person name="Rehmeyer C.J."/>
            <person name="Roe B.A."/>
            <person name="Shenoy N."/>
            <person name="Stanke M."/>
            <person name="Ter-Hovhannisyan V."/>
            <person name="Tunlid A."/>
            <person name="Velagapudi R."/>
            <person name="Vision T.J."/>
            <person name="Zeng Q."/>
            <person name="Zolan M.E."/>
            <person name="Pukkila P.J."/>
        </authorList>
    </citation>
    <scope>NUCLEOTIDE SEQUENCE [LARGE SCALE GENOMIC DNA]</scope>
    <source>
        <strain evidence="3">Okayama-7 / 130 / ATCC MYA-4618 / FGSC 9003</strain>
    </source>
</reference>
<name>A8PIL2_COPC7</name>
<evidence type="ECO:0000313" key="3">
    <source>
        <dbReference type="Proteomes" id="UP000001861"/>
    </source>
</evidence>
<dbReference type="HOGENOM" id="CLU_1570565_0_0_1"/>
<dbReference type="KEGG" id="cci:CC1G_13363"/>
<protein>
    <submittedName>
        <fullName evidence="2">Uncharacterized protein</fullName>
    </submittedName>
</protein>
<gene>
    <name evidence="2" type="ORF">CC1G_13363</name>
</gene>
<organism evidence="2 3">
    <name type="scientific">Coprinopsis cinerea (strain Okayama-7 / 130 / ATCC MYA-4618 / FGSC 9003)</name>
    <name type="common">Inky cap fungus</name>
    <name type="synonym">Hormographiella aspergillata</name>
    <dbReference type="NCBI Taxonomy" id="240176"/>
    <lineage>
        <taxon>Eukaryota</taxon>
        <taxon>Fungi</taxon>
        <taxon>Dikarya</taxon>
        <taxon>Basidiomycota</taxon>
        <taxon>Agaricomycotina</taxon>
        <taxon>Agaricomycetes</taxon>
        <taxon>Agaricomycetidae</taxon>
        <taxon>Agaricales</taxon>
        <taxon>Agaricineae</taxon>
        <taxon>Psathyrellaceae</taxon>
        <taxon>Coprinopsis</taxon>
    </lineage>
</organism>
<dbReference type="Proteomes" id="UP000001861">
    <property type="component" value="Unassembled WGS sequence"/>
</dbReference>
<dbReference type="RefSeq" id="XP_001841588.2">
    <property type="nucleotide sequence ID" value="XM_001841536.2"/>
</dbReference>
<dbReference type="InParanoid" id="A8PIL2"/>
<keyword evidence="3" id="KW-1185">Reference proteome</keyword>
<dbReference type="VEuPathDB" id="FungiDB:CC1G_13363"/>
<dbReference type="STRING" id="240176.A8PIL2"/>
<feature type="compositionally biased region" description="Basic and acidic residues" evidence="1">
    <location>
        <begin position="1"/>
        <end position="23"/>
    </location>
</feature>
<feature type="region of interest" description="Disordered" evidence="1">
    <location>
        <begin position="1"/>
        <end position="170"/>
    </location>
</feature>
<accession>A8PIL2</accession>
<evidence type="ECO:0000313" key="2">
    <source>
        <dbReference type="EMBL" id="EAU80228.2"/>
    </source>
</evidence>